<dbReference type="NCBIfam" id="NF004612">
    <property type="entry name" value="PRK05943.1"/>
    <property type="match status" value="1"/>
</dbReference>
<dbReference type="SUPFAM" id="SSF50715">
    <property type="entry name" value="Ribosomal protein L25-like"/>
    <property type="match status" value="1"/>
</dbReference>
<dbReference type="InterPro" id="IPR037121">
    <property type="entry name" value="Ribosomal_bL25_C"/>
</dbReference>
<dbReference type="NCBIfam" id="NF004130">
    <property type="entry name" value="PRK05618.1-5"/>
    <property type="match status" value="1"/>
</dbReference>
<evidence type="ECO:0000256" key="2">
    <source>
        <dbReference type="ARBA" id="ARBA00022884"/>
    </source>
</evidence>
<feature type="compositionally biased region" description="Acidic residues" evidence="6">
    <location>
        <begin position="216"/>
        <end position="225"/>
    </location>
</feature>
<feature type="compositionally biased region" description="Acidic residues" evidence="6">
    <location>
        <begin position="198"/>
        <end position="207"/>
    </location>
</feature>
<dbReference type="AlphaFoldDB" id="A0A432XBM4"/>
<evidence type="ECO:0000313" key="9">
    <source>
        <dbReference type="EMBL" id="RUO46095.1"/>
    </source>
</evidence>
<dbReference type="Pfam" id="PF01386">
    <property type="entry name" value="Ribosomal_L25p"/>
    <property type="match status" value="1"/>
</dbReference>
<sequence length="225" mass="25198">MSDIDFTIQAELRTDTGKGASRRLRRADKVPAILYGANKEAVSITLDHNKVNNMADYEAFYSHILTLVIDGKKHQAILKDVQRHPYKPKLTHLDFQRVEKGQKLHTHVPLHFLNEKTAKGVKDEGGVVVHHVNDVEITCLPKDLPEYLEVDVAGMAIGDTLHLTDLALPNGVELVELTKGEDHDQAVVSITAPRVEKEETEETEEVSPEVPTAKESEEEDKKDEE</sequence>
<reference evidence="10" key="1">
    <citation type="journal article" date="2018" name="Front. Microbiol.">
        <title>Genome-Based Analysis Reveals the Taxonomy and Diversity of the Family Idiomarinaceae.</title>
        <authorList>
            <person name="Liu Y."/>
            <person name="Lai Q."/>
            <person name="Shao Z."/>
        </authorList>
    </citation>
    <scope>NUCLEOTIDE SEQUENCE [LARGE SCALE GENOMIC DNA]</scope>
    <source>
        <strain evidence="10">SW15</strain>
    </source>
</reference>
<keyword evidence="10" id="KW-1185">Reference proteome</keyword>
<dbReference type="InterPro" id="IPR020055">
    <property type="entry name" value="Ribosomal_bL25_short"/>
</dbReference>
<dbReference type="InterPro" id="IPR020930">
    <property type="entry name" value="Ribosomal_uL5_bac-type"/>
</dbReference>
<dbReference type="Pfam" id="PF14693">
    <property type="entry name" value="Ribosomal_TL5_C"/>
    <property type="match status" value="1"/>
</dbReference>
<evidence type="ECO:0000256" key="1">
    <source>
        <dbReference type="ARBA" id="ARBA00022730"/>
    </source>
</evidence>
<dbReference type="Gene3D" id="2.170.120.20">
    <property type="entry name" value="Ribosomal protein L25, beta domain"/>
    <property type="match status" value="1"/>
</dbReference>
<dbReference type="InterPro" id="IPR001021">
    <property type="entry name" value="Ribosomal_bL25_long"/>
</dbReference>
<comment type="function">
    <text evidence="5">This is one of the proteins that binds to the 5S RNA in the ribosome where it forms part of the central protuberance.</text>
</comment>
<keyword evidence="1 5" id="KW-0699">rRNA-binding</keyword>
<evidence type="ECO:0000256" key="3">
    <source>
        <dbReference type="ARBA" id="ARBA00022980"/>
    </source>
</evidence>
<dbReference type="NCBIfam" id="NF004128">
    <property type="entry name" value="PRK05618.1-2"/>
    <property type="match status" value="1"/>
</dbReference>
<dbReference type="CDD" id="cd00495">
    <property type="entry name" value="Ribosomal_L25_TL5_CTC"/>
    <property type="match status" value="1"/>
</dbReference>
<dbReference type="InterPro" id="IPR020056">
    <property type="entry name" value="Rbsml_bL25/Gln-tRNA_synth_N"/>
</dbReference>
<evidence type="ECO:0000313" key="10">
    <source>
        <dbReference type="Proteomes" id="UP000286678"/>
    </source>
</evidence>
<dbReference type="RefSeq" id="WP_126834673.1">
    <property type="nucleotide sequence ID" value="NZ_JBLXIO010000007.1"/>
</dbReference>
<proteinExistence type="inferred from homology"/>
<dbReference type="HAMAP" id="MF_01334">
    <property type="entry name" value="Ribosomal_bL25_CTC"/>
    <property type="match status" value="1"/>
</dbReference>
<feature type="region of interest" description="Disordered" evidence="6">
    <location>
        <begin position="187"/>
        <end position="225"/>
    </location>
</feature>
<accession>A0A432XBM4</accession>
<dbReference type="InterPro" id="IPR011035">
    <property type="entry name" value="Ribosomal_bL25/Gln-tRNA_synth"/>
</dbReference>
<evidence type="ECO:0000259" key="7">
    <source>
        <dbReference type="Pfam" id="PF01386"/>
    </source>
</evidence>
<organism evidence="9 10">
    <name type="scientific">Pseudidiomarina aquimaris</name>
    <dbReference type="NCBI Taxonomy" id="641841"/>
    <lineage>
        <taxon>Bacteria</taxon>
        <taxon>Pseudomonadati</taxon>
        <taxon>Pseudomonadota</taxon>
        <taxon>Gammaproteobacteria</taxon>
        <taxon>Alteromonadales</taxon>
        <taxon>Idiomarinaceae</taxon>
        <taxon>Pseudidiomarina</taxon>
    </lineage>
</organism>
<dbReference type="InterPro" id="IPR029751">
    <property type="entry name" value="Ribosomal_L25_dom"/>
</dbReference>
<evidence type="ECO:0000256" key="4">
    <source>
        <dbReference type="ARBA" id="ARBA00023274"/>
    </source>
</evidence>
<dbReference type="EMBL" id="PIPT01000010">
    <property type="protein sequence ID" value="RUO46095.1"/>
    <property type="molecule type" value="Genomic_DNA"/>
</dbReference>
<gene>
    <name evidence="5" type="primary">rplY</name>
    <name evidence="5" type="synonym">ctc</name>
    <name evidence="9" type="ORF">CWE21_11945</name>
</gene>
<dbReference type="HAMAP" id="MF_01336">
    <property type="entry name" value="Ribosomal_bL25"/>
    <property type="match status" value="1"/>
</dbReference>
<protein>
    <recommendedName>
        <fullName evidence="5">Large ribosomal subunit protein bL25</fullName>
    </recommendedName>
    <alternativeName>
        <fullName evidence="5">General stress protein CTC</fullName>
    </alternativeName>
</protein>
<dbReference type="OrthoDB" id="9806411at2"/>
<dbReference type="Gene3D" id="2.40.240.10">
    <property type="entry name" value="Ribosomal Protein L25, Chain P"/>
    <property type="match status" value="1"/>
</dbReference>
<evidence type="ECO:0000259" key="8">
    <source>
        <dbReference type="Pfam" id="PF14693"/>
    </source>
</evidence>
<dbReference type="GO" id="GO:0022625">
    <property type="term" value="C:cytosolic large ribosomal subunit"/>
    <property type="evidence" value="ECO:0007669"/>
    <property type="project" value="TreeGrafter"/>
</dbReference>
<evidence type="ECO:0000256" key="6">
    <source>
        <dbReference type="SAM" id="MobiDB-lite"/>
    </source>
</evidence>
<comment type="caution">
    <text evidence="9">The sequence shown here is derived from an EMBL/GenBank/DDBJ whole genome shotgun (WGS) entry which is preliminary data.</text>
</comment>
<comment type="subunit">
    <text evidence="5">Part of the 50S ribosomal subunit; part of the 5S rRNA/L5/L18/L25 subcomplex. Contacts the 5S rRNA. Binds to the 5S rRNA independently of L5 and L18.</text>
</comment>
<dbReference type="GO" id="GO:0008097">
    <property type="term" value="F:5S rRNA binding"/>
    <property type="evidence" value="ECO:0007669"/>
    <property type="project" value="InterPro"/>
</dbReference>
<keyword evidence="4 5" id="KW-0687">Ribonucleoprotein</keyword>
<dbReference type="NCBIfam" id="TIGR00731">
    <property type="entry name" value="bL25_bact_ctc"/>
    <property type="match status" value="1"/>
</dbReference>
<dbReference type="FunFam" id="2.40.240.10:FF:000002">
    <property type="entry name" value="50S ribosomal protein L25"/>
    <property type="match status" value="1"/>
</dbReference>
<keyword evidence="2 5" id="KW-0694">RNA-binding</keyword>
<dbReference type="Proteomes" id="UP000286678">
    <property type="component" value="Unassembled WGS sequence"/>
</dbReference>
<name>A0A432XBM4_9GAMM</name>
<feature type="domain" description="Large ribosomal subunit protein bL25 beta" evidence="8">
    <location>
        <begin position="103"/>
        <end position="194"/>
    </location>
</feature>
<dbReference type="PANTHER" id="PTHR33284">
    <property type="entry name" value="RIBOSOMAL PROTEIN L25/GLN-TRNA SYNTHETASE, ANTI-CODON-BINDING DOMAIN-CONTAINING PROTEIN"/>
    <property type="match status" value="1"/>
</dbReference>
<keyword evidence="3 5" id="KW-0689">Ribosomal protein</keyword>
<dbReference type="InterPro" id="IPR020057">
    <property type="entry name" value="Ribosomal_bL25_b-dom"/>
</dbReference>
<dbReference type="PANTHER" id="PTHR33284:SF1">
    <property type="entry name" value="RIBOSOMAL PROTEIN L25_GLN-TRNA SYNTHETASE, ANTI-CODON-BINDING DOMAIN-CONTAINING PROTEIN"/>
    <property type="match status" value="1"/>
</dbReference>
<dbReference type="GO" id="GO:0006412">
    <property type="term" value="P:translation"/>
    <property type="evidence" value="ECO:0007669"/>
    <property type="project" value="UniProtKB-UniRule"/>
</dbReference>
<feature type="domain" description="Large ribosomal subunit protein bL25 L25" evidence="7">
    <location>
        <begin position="8"/>
        <end position="95"/>
    </location>
</feature>
<dbReference type="GO" id="GO:0003735">
    <property type="term" value="F:structural constituent of ribosome"/>
    <property type="evidence" value="ECO:0007669"/>
    <property type="project" value="InterPro"/>
</dbReference>
<comment type="similarity">
    <text evidence="5">Belongs to the bacterial ribosomal protein bL25 family. CTC subfamily.</text>
</comment>
<evidence type="ECO:0000256" key="5">
    <source>
        <dbReference type="HAMAP-Rule" id="MF_01334"/>
    </source>
</evidence>